<keyword evidence="4 8" id="KW-0067">ATP-binding</keyword>
<name>A0A4P7UL72_DESDE</name>
<dbReference type="AlphaFoldDB" id="A0A4P7UL72"/>
<evidence type="ECO:0000256" key="2">
    <source>
        <dbReference type="ARBA" id="ARBA00022475"/>
    </source>
</evidence>
<dbReference type="Pfam" id="PF08402">
    <property type="entry name" value="TOBE_2"/>
    <property type="match status" value="1"/>
</dbReference>
<keyword evidence="2" id="KW-1003">Cell membrane</keyword>
<evidence type="ECO:0000259" key="7">
    <source>
        <dbReference type="PROSITE" id="PS50893"/>
    </source>
</evidence>
<dbReference type="OrthoDB" id="9809450at2"/>
<dbReference type="Pfam" id="PF00005">
    <property type="entry name" value="ABC_tran"/>
    <property type="match status" value="1"/>
</dbReference>
<evidence type="ECO:0000256" key="4">
    <source>
        <dbReference type="ARBA" id="ARBA00022840"/>
    </source>
</evidence>
<dbReference type="GO" id="GO:0140359">
    <property type="term" value="F:ABC-type transporter activity"/>
    <property type="evidence" value="ECO:0007669"/>
    <property type="project" value="InterPro"/>
</dbReference>
<dbReference type="InterPro" id="IPR017871">
    <property type="entry name" value="ABC_transporter-like_CS"/>
</dbReference>
<keyword evidence="1" id="KW-0813">Transport</keyword>
<evidence type="ECO:0000256" key="3">
    <source>
        <dbReference type="ARBA" id="ARBA00022741"/>
    </source>
</evidence>
<dbReference type="GO" id="GO:0055052">
    <property type="term" value="C:ATP-binding cassette (ABC) transporter complex, substrate-binding subunit-containing"/>
    <property type="evidence" value="ECO:0007669"/>
    <property type="project" value="TreeGrafter"/>
</dbReference>
<dbReference type="Proteomes" id="UP000297065">
    <property type="component" value="Chromosome"/>
</dbReference>
<sequence length="350" mass="37996">MSAIRLENVCKQWGATHAVQNVSFEVNEGSLLVLLGPSGCGKSTTLRLIAGLESVTGGRIYIGDRDVTDLPPAERHLAMVFQSYALFPHLTVRENILFGLKVRKVPEADQNRRLDNAVEILGLSGLLQRKPSALSGGQQQRVALGRALVAEASVCLMDEPLSNLDAKLRLEMRREIRELQQRLGMTMVYVTHDQTEAMSMADNIILMQHGHIVQNDAPVAMYSRPATTFAASFIGTPPMNLLRVAMQDGQPVIAGSSGCRVPGPVSGDCTLGIRPEHVQVTEDGPWEAEVLSMEYLGADSVLACSLGQQQLAVQVAGNPGFKPGHKLRLTFSSDALHYFDAKAGARMEWA</sequence>
<evidence type="ECO:0000313" key="8">
    <source>
        <dbReference type="EMBL" id="QCC85644.1"/>
    </source>
</evidence>
<dbReference type="SUPFAM" id="SSF52540">
    <property type="entry name" value="P-loop containing nucleoside triphosphate hydrolases"/>
    <property type="match status" value="1"/>
</dbReference>
<evidence type="ECO:0000256" key="6">
    <source>
        <dbReference type="ARBA" id="ARBA00023136"/>
    </source>
</evidence>
<proteinExistence type="predicted"/>
<dbReference type="SMART" id="SM00382">
    <property type="entry name" value="AAA"/>
    <property type="match status" value="1"/>
</dbReference>
<dbReference type="InterPro" id="IPR047641">
    <property type="entry name" value="ABC_transpr_MalK/UgpC-like"/>
</dbReference>
<dbReference type="GO" id="GO:0016887">
    <property type="term" value="F:ATP hydrolysis activity"/>
    <property type="evidence" value="ECO:0007669"/>
    <property type="project" value="InterPro"/>
</dbReference>
<dbReference type="Gene3D" id="2.40.50.140">
    <property type="entry name" value="Nucleic acid-binding proteins"/>
    <property type="match status" value="1"/>
</dbReference>
<dbReference type="PROSITE" id="PS00211">
    <property type="entry name" value="ABC_TRANSPORTER_1"/>
    <property type="match status" value="1"/>
</dbReference>
<dbReference type="SUPFAM" id="SSF50331">
    <property type="entry name" value="MOP-like"/>
    <property type="match status" value="1"/>
</dbReference>
<dbReference type="FunFam" id="3.40.50.300:FF:000042">
    <property type="entry name" value="Maltose/maltodextrin ABC transporter, ATP-binding protein"/>
    <property type="match status" value="1"/>
</dbReference>
<dbReference type="InterPro" id="IPR003439">
    <property type="entry name" value="ABC_transporter-like_ATP-bd"/>
</dbReference>
<dbReference type="InterPro" id="IPR012340">
    <property type="entry name" value="NA-bd_OB-fold"/>
</dbReference>
<dbReference type="Gene3D" id="2.40.50.100">
    <property type="match status" value="1"/>
</dbReference>
<gene>
    <name evidence="8" type="ORF">DDIC_07090</name>
</gene>
<protein>
    <submittedName>
        <fullName evidence="8">ABC transporter ATP-binding protein</fullName>
    </submittedName>
</protein>
<reference evidence="8 9" key="1">
    <citation type="submission" date="2019-02" db="EMBL/GenBank/DDBJ databases">
        <title>Complete Genome Sequence of Desulfovibrio desulfuricans IC1, a Sulfonate Utilizing Anaerobe.</title>
        <authorList>
            <person name="Day L.A."/>
            <person name="De Leon K.B."/>
            <person name="Wall J.D."/>
        </authorList>
    </citation>
    <scope>NUCLEOTIDE SEQUENCE [LARGE SCALE GENOMIC DNA]</scope>
    <source>
        <strain evidence="8 9">IC1</strain>
    </source>
</reference>
<dbReference type="InterPro" id="IPR003593">
    <property type="entry name" value="AAA+_ATPase"/>
</dbReference>
<dbReference type="InterPro" id="IPR027417">
    <property type="entry name" value="P-loop_NTPase"/>
</dbReference>
<dbReference type="PROSITE" id="PS50893">
    <property type="entry name" value="ABC_TRANSPORTER_2"/>
    <property type="match status" value="1"/>
</dbReference>
<organism evidence="8 9">
    <name type="scientific">Desulfovibrio desulfuricans</name>
    <dbReference type="NCBI Taxonomy" id="876"/>
    <lineage>
        <taxon>Bacteria</taxon>
        <taxon>Pseudomonadati</taxon>
        <taxon>Thermodesulfobacteriota</taxon>
        <taxon>Desulfovibrionia</taxon>
        <taxon>Desulfovibrionales</taxon>
        <taxon>Desulfovibrionaceae</taxon>
        <taxon>Desulfovibrio</taxon>
    </lineage>
</organism>
<dbReference type="EMBL" id="CP036295">
    <property type="protein sequence ID" value="QCC85644.1"/>
    <property type="molecule type" value="Genomic_DNA"/>
</dbReference>
<evidence type="ECO:0000256" key="1">
    <source>
        <dbReference type="ARBA" id="ARBA00022448"/>
    </source>
</evidence>
<dbReference type="PANTHER" id="PTHR43875:SF15">
    <property type="entry name" value="TREHALOSE IMPORT ATP-BINDING PROTEIN SUGC"/>
    <property type="match status" value="1"/>
</dbReference>
<dbReference type="InterPro" id="IPR013611">
    <property type="entry name" value="Transp-assoc_OB_typ2"/>
</dbReference>
<accession>A0A4P7UL72</accession>
<dbReference type="PANTHER" id="PTHR43875">
    <property type="entry name" value="MALTODEXTRIN IMPORT ATP-BINDING PROTEIN MSMX"/>
    <property type="match status" value="1"/>
</dbReference>
<dbReference type="RefSeq" id="WP_136399792.1">
    <property type="nucleotide sequence ID" value="NZ_CP036295.1"/>
</dbReference>
<dbReference type="InterPro" id="IPR015855">
    <property type="entry name" value="ABC_transpr_MalK-like"/>
</dbReference>
<dbReference type="InterPro" id="IPR008995">
    <property type="entry name" value="Mo/tungstate-bd_C_term_dom"/>
</dbReference>
<dbReference type="Gene3D" id="3.40.50.300">
    <property type="entry name" value="P-loop containing nucleotide triphosphate hydrolases"/>
    <property type="match status" value="1"/>
</dbReference>
<keyword evidence="5" id="KW-1278">Translocase</keyword>
<dbReference type="GO" id="GO:0008643">
    <property type="term" value="P:carbohydrate transport"/>
    <property type="evidence" value="ECO:0007669"/>
    <property type="project" value="InterPro"/>
</dbReference>
<keyword evidence="3" id="KW-0547">Nucleotide-binding</keyword>
<evidence type="ECO:0000256" key="5">
    <source>
        <dbReference type="ARBA" id="ARBA00022967"/>
    </source>
</evidence>
<dbReference type="CDD" id="cd03301">
    <property type="entry name" value="ABC_MalK_N"/>
    <property type="match status" value="1"/>
</dbReference>
<feature type="domain" description="ABC transporter" evidence="7">
    <location>
        <begin position="4"/>
        <end position="234"/>
    </location>
</feature>
<dbReference type="GO" id="GO:0005524">
    <property type="term" value="F:ATP binding"/>
    <property type="evidence" value="ECO:0007669"/>
    <property type="project" value="UniProtKB-KW"/>
</dbReference>
<keyword evidence="6" id="KW-0472">Membrane</keyword>
<evidence type="ECO:0000313" key="9">
    <source>
        <dbReference type="Proteomes" id="UP000297065"/>
    </source>
</evidence>